<keyword evidence="1" id="KW-0732">Signal</keyword>
<reference evidence="2 3" key="1">
    <citation type="submission" date="2017-10" db="EMBL/GenBank/DDBJ databases">
        <title>Comparative genomics in systemic dimorphic fungi from Ajellomycetaceae.</title>
        <authorList>
            <person name="Munoz J.F."/>
            <person name="Mcewen J.G."/>
            <person name="Clay O.K."/>
            <person name="Cuomo C.A."/>
        </authorList>
    </citation>
    <scope>NUCLEOTIDE SEQUENCE [LARGE SCALE GENOMIC DNA]</scope>
    <source>
        <strain evidence="2 3">UAMH5409</strain>
    </source>
</reference>
<dbReference type="Proteomes" id="UP000223968">
    <property type="component" value="Unassembled WGS sequence"/>
</dbReference>
<evidence type="ECO:0000256" key="1">
    <source>
        <dbReference type="SAM" id="SignalP"/>
    </source>
</evidence>
<organism evidence="2 3">
    <name type="scientific">Helicocarpus griseus UAMH5409</name>
    <dbReference type="NCBI Taxonomy" id="1447875"/>
    <lineage>
        <taxon>Eukaryota</taxon>
        <taxon>Fungi</taxon>
        <taxon>Dikarya</taxon>
        <taxon>Ascomycota</taxon>
        <taxon>Pezizomycotina</taxon>
        <taxon>Eurotiomycetes</taxon>
        <taxon>Eurotiomycetidae</taxon>
        <taxon>Onygenales</taxon>
        <taxon>Ajellomycetaceae</taxon>
        <taxon>Helicocarpus</taxon>
    </lineage>
</organism>
<protein>
    <recommendedName>
        <fullName evidence="4">Ecp2 effector protein domain-containing protein</fullName>
    </recommendedName>
</protein>
<evidence type="ECO:0000313" key="3">
    <source>
        <dbReference type="Proteomes" id="UP000223968"/>
    </source>
</evidence>
<dbReference type="AlphaFoldDB" id="A0A2B7W893"/>
<feature type="chain" id="PRO_5013061230" description="Ecp2 effector protein domain-containing protein" evidence="1">
    <location>
        <begin position="22"/>
        <end position="206"/>
    </location>
</feature>
<feature type="signal peptide" evidence="1">
    <location>
        <begin position="1"/>
        <end position="21"/>
    </location>
</feature>
<keyword evidence="3" id="KW-1185">Reference proteome</keyword>
<name>A0A2B7W893_9EURO</name>
<evidence type="ECO:0000313" key="2">
    <source>
        <dbReference type="EMBL" id="PGG95743.1"/>
    </source>
</evidence>
<dbReference type="OrthoDB" id="5272418at2759"/>
<sequence length="206" mass="22046">MLVHASTLLPLLASLLVQASASTLGRLTAASIHASEALQAMTVDDGSSMKWTGSIFEGEEPVVLYGAADRIYNAVKAANPNYVSAQTSAEVQARTSELESRSPAEGWYLNCAVMATGHYPHLTEFDDGTSVPCAMVAGNVAEIIRNCCTLSQKGVSGHYYPQSRDYSVWVGYGNCNHSPKTYPHTYAYPGGSPNGLCKMQKKGGRF</sequence>
<proteinExistence type="predicted"/>
<dbReference type="EMBL" id="PDNB01000315">
    <property type="protein sequence ID" value="PGG95743.1"/>
    <property type="molecule type" value="Genomic_DNA"/>
</dbReference>
<accession>A0A2B7W893</accession>
<comment type="caution">
    <text evidence="2">The sequence shown here is derived from an EMBL/GenBank/DDBJ whole genome shotgun (WGS) entry which is preliminary data.</text>
</comment>
<evidence type="ECO:0008006" key="4">
    <source>
        <dbReference type="Google" id="ProtNLM"/>
    </source>
</evidence>
<dbReference type="STRING" id="1447875.A0A2B7W893"/>
<gene>
    <name evidence="2" type="ORF">AJ79_09896</name>
</gene>